<dbReference type="Gene3D" id="3.40.1440.10">
    <property type="entry name" value="GIY-YIG endonuclease"/>
    <property type="match status" value="1"/>
</dbReference>
<feature type="domain" description="GIY-YIG" evidence="1">
    <location>
        <begin position="8"/>
        <end position="53"/>
    </location>
</feature>
<dbReference type="Pfam" id="PF01541">
    <property type="entry name" value="GIY-YIG"/>
    <property type="match status" value="1"/>
</dbReference>
<dbReference type="InterPro" id="IPR000305">
    <property type="entry name" value="GIY-YIG_endonuc"/>
</dbReference>
<name>A0ABV6YRN2_UNCC1</name>
<sequence length="88" mass="10548">MTNDKPCFHVYILQSIAYPHRFYSGFSEDYERRLREHNSGKIKHTSKFGPWRVKQSFLLQINKEQLPLRIISNLVLVDLLRKRDCDVI</sequence>
<evidence type="ECO:0000259" key="1">
    <source>
        <dbReference type="Pfam" id="PF01541"/>
    </source>
</evidence>
<accession>A0ABV6YRN2</accession>
<proteinExistence type="predicted"/>
<evidence type="ECO:0000313" key="3">
    <source>
        <dbReference type="Proteomes" id="UP001594351"/>
    </source>
</evidence>
<protein>
    <submittedName>
        <fullName evidence="2">GIY-YIG nuclease family protein</fullName>
    </submittedName>
</protein>
<comment type="caution">
    <text evidence="2">The sequence shown here is derived from an EMBL/GenBank/DDBJ whole genome shotgun (WGS) entry which is preliminary data.</text>
</comment>
<gene>
    <name evidence="2" type="ORF">ACFL27_01015</name>
</gene>
<reference evidence="2 3" key="1">
    <citation type="submission" date="2024-09" db="EMBL/GenBank/DDBJ databases">
        <title>Laminarin stimulates single cell rates of sulfate reduction while oxygen inhibits transcriptomic activity in coastal marine sediment.</title>
        <authorList>
            <person name="Lindsay M."/>
            <person name="Orcutt B."/>
            <person name="Emerson D."/>
            <person name="Stepanauskas R."/>
            <person name="D'Angelo T."/>
        </authorList>
    </citation>
    <scope>NUCLEOTIDE SEQUENCE [LARGE SCALE GENOMIC DNA]</scope>
    <source>
        <strain evidence="2">SAG AM-311-K15</strain>
    </source>
</reference>
<keyword evidence="3" id="KW-1185">Reference proteome</keyword>
<dbReference type="EMBL" id="JBHPBY010000006">
    <property type="protein sequence ID" value="MFC1848761.1"/>
    <property type="molecule type" value="Genomic_DNA"/>
</dbReference>
<evidence type="ECO:0000313" key="2">
    <source>
        <dbReference type="EMBL" id="MFC1848761.1"/>
    </source>
</evidence>
<organism evidence="2 3">
    <name type="scientific">candidate division CSSED10-310 bacterium</name>
    <dbReference type="NCBI Taxonomy" id="2855610"/>
    <lineage>
        <taxon>Bacteria</taxon>
        <taxon>Bacteria division CSSED10-310</taxon>
    </lineage>
</organism>
<dbReference type="InterPro" id="IPR035901">
    <property type="entry name" value="GIY-YIG_endonuc_sf"/>
</dbReference>
<dbReference type="Proteomes" id="UP001594351">
    <property type="component" value="Unassembled WGS sequence"/>
</dbReference>